<feature type="transmembrane region" description="Helical" evidence="16">
    <location>
        <begin position="2293"/>
        <end position="2315"/>
    </location>
</feature>
<evidence type="ECO:0000256" key="10">
    <source>
        <dbReference type="ARBA" id="ARBA00022777"/>
    </source>
</evidence>
<dbReference type="SMART" id="SM00220">
    <property type="entry name" value="S_TKc"/>
    <property type="match status" value="5"/>
</dbReference>
<evidence type="ECO:0000313" key="19">
    <source>
        <dbReference type="Proteomes" id="UP000824890"/>
    </source>
</evidence>
<evidence type="ECO:0000256" key="4">
    <source>
        <dbReference type="ARBA" id="ARBA00022527"/>
    </source>
</evidence>
<comment type="similarity">
    <text evidence="3">In the C-terminal section; belongs to the protein kinase superfamily. Ser/Thr protein kinase family.</text>
</comment>
<dbReference type="Gene3D" id="2.60.120.200">
    <property type="match status" value="6"/>
</dbReference>
<feature type="non-terminal residue" evidence="18">
    <location>
        <position position="1"/>
    </location>
</feature>
<dbReference type="Pfam" id="PF00139">
    <property type="entry name" value="Lectin_legB"/>
    <property type="match status" value="6"/>
</dbReference>
<feature type="transmembrane region" description="Helical" evidence="16">
    <location>
        <begin position="2907"/>
        <end position="2929"/>
    </location>
</feature>
<keyword evidence="13 16" id="KW-0472">Membrane</keyword>
<evidence type="ECO:0000256" key="9">
    <source>
        <dbReference type="ARBA" id="ARBA00022741"/>
    </source>
</evidence>
<evidence type="ECO:0000256" key="5">
    <source>
        <dbReference type="ARBA" id="ARBA00022679"/>
    </source>
</evidence>
<keyword evidence="11 15" id="KW-0067">ATP-binding</keyword>
<evidence type="ECO:0000256" key="1">
    <source>
        <dbReference type="ARBA" id="ARBA00004479"/>
    </source>
</evidence>
<keyword evidence="9 15" id="KW-0547">Nucleotide-binding</keyword>
<comment type="subcellular location">
    <subcellularLocation>
        <location evidence="1">Membrane</location>
        <topology evidence="1">Single-pass type I membrane protein</topology>
    </subcellularLocation>
</comment>
<organism evidence="18 19">
    <name type="scientific">Brassica napus</name>
    <name type="common">Rape</name>
    <dbReference type="NCBI Taxonomy" id="3708"/>
    <lineage>
        <taxon>Eukaryota</taxon>
        <taxon>Viridiplantae</taxon>
        <taxon>Streptophyta</taxon>
        <taxon>Embryophyta</taxon>
        <taxon>Tracheophyta</taxon>
        <taxon>Spermatophyta</taxon>
        <taxon>Magnoliopsida</taxon>
        <taxon>eudicotyledons</taxon>
        <taxon>Gunneridae</taxon>
        <taxon>Pentapetalae</taxon>
        <taxon>rosids</taxon>
        <taxon>malvids</taxon>
        <taxon>Brassicales</taxon>
        <taxon>Brassicaceae</taxon>
        <taxon>Brassiceae</taxon>
        <taxon>Brassica</taxon>
    </lineage>
</organism>
<dbReference type="PROSITE" id="PS00108">
    <property type="entry name" value="PROTEIN_KINASE_ST"/>
    <property type="match status" value="5"/>
</dbReference>
<dbReference type="InterPro" id="IPR017441">
    <property type="entry name" value="Protein_kinase_ATP_BS"/>
</dbReference>
<sequence length="3790" mass="420738">SSGSSPIYLTVVVSYSVGLQPERKRKQLTIVRNKIKRKKKRQLFLFPMIRGALLGIIWMIYCVCASFQQETTFVFNGFDQGDHRIHLEDGARILPKKDVLQLTNATTTQIGRAFFEQPIEFKPSEPVSFSTHFVCALVPVSEVSSHGMAFFVSHSTDFEGAQPSRYLGLFNANGSSSTRVLAVELDIAKAEDVLDISDNHVGVDVNSAVSVVAAPASYFSDKEGRKIDMKLVSGDPIQVWVDYEGTTLNVSLAPLGNQKPSRPLLSSTSINLTEIVQGRRMFVGFSGSTGSGVVNQYVLGWSFSKSMASLQKIDISKLPKAPHPSSKSNYTYLVFDVLLGLLAFLVLGLLFGAYMYRRNLYAEVREDWENVYGPLRYSYKSLYKATNGFSKNEFIGRGGFGEVYKGTLPRSIEMREVAVKKVSHDGEQGMKQFVAEIVCMKSLKHRSLVPLLGYCRRKHELLLVSDLDDYLFNPDNPALPWWRRFAILKDISLALNYLHTEADQVVIHRDIKASNVLLDAELNGRLGDFGMSRLYERGTDPTTTAAVGTVGYMAPELTTFGASTVTDVYAFGVFLLEVTCGRRPVELRVPVEKRFLIKWVCECWRGSSLIDAIDPRLTEFSSREVKRVLKIGLLCANLAPDARPSMEQVVQYLNGNLALPEFWPYSPGIGALTPTTLSPEQLSLESVSLSSSLCNTSMFITHTVLYGRALLGIIWMTYCVCMSFQQETTFVFNGFNQGDHRLHLDGSARILLKKDVLQLTNATTTQMGRAFFEQFIDFKPSEPVSFSTHFVCALVRAAEAGGHGMAFFVSHSTDFKGAQPTRYFGLFNPNGPASTRVLAVELDITKTLDVLDINDNHVGIDVNSPKSVVSAKASYFSDKEGRKIDMKLLSGDPIQVWVDYEGTTLNVSLAPLGNQKPSRPLLSSTSINLTEIVQGRRMFVGFSGSTGSSVVNQYVLGWSFSKSMASLQKIDVSKLPKVPHPSNKNKFKSLVFDALLGLLALFVLGILFGAYMYRRNLYAEVREEWENVYGPLRYSYKSLYKATKGFSRNEFLGRGGFGEVYKGTLPRSIELREVAVKKVAHEGEQGMKQFVAEIVCMKSLKHRSLVPLLGYCRRKHELLLVSEYMPNGSLDGYLFNDDKPTLPWWRRFAILKDIALALTYLHTEADQVVIHRDIKASNVLLDAEFNGRLGDFVGTFGYMAPDLTTMGPSTGTDVYAFGVFLLEVTCGRRPVEPHLPAAKRFLIKWVCECWRRSSLLDAIDPKLTEFSSREVERVLKVGLLCANLVPDARPSMEQVVQYINGNLGMPEFWPDSPGIGALIPTAFSQLPSLSLSSSSSHNSMFITHSLLDGRSLLGIIWMICCVCTSLQQETTFVYNGFDQGDHRIHLDGGARILPKNDVLQLTNETTTQIGRAFFEQPIEFNPSEPVSFSTHFVCALVRVGDVSGHGMAFFVSHSTDFVGAEPTRFFGLFNANGAASTRVLAVELDISKAPDVLDISDNHVGIDVNSAKSVKAENASYFSDKEGRMIDMNLLSGDPIQVWVDYVGTTLNVTIAPLGNQKPSRPLVSSPPINLTEIVKGRRMFVGFSGATGSIMVNQYLLGWSFSKSMGSLQKIDISKLPKVPHPSNKNKSSSTVRNALLGLIAFLVLGLLFGAYMYRRNLYAEVREEWEKEYGPLRYSYKSLYKATNGFSRDEFLGKGGFGEVYKGTLPRNIELREVAVKKVSHEGEHGMKQFVSEIVCMRSLKHRSLVPLLGYCRRKHELILVSEYMPNGSLDHYLFNHDRPTLPWPRRFAILKDIALALSYLHTEADQVVIHRDIKASNVMLDADFNGRLGDFGMSRLYDRGTDPTTTAAVGTIGYMAPELTTMGPSTVTDVYAFGVFLLEITCGRRPVEAGFSGAKRFLVQWVGECWRRSSLLDVVDPRLTEFSSGEVERVLKVGLLCANLAPEARPSMEQVVQYVNGNLALPEFWPYSPGIGVLTPTAFSQAQLMVPSLSLSSSSSNNSMFITHSLLYGRLDLTWMVISFLLLIHLSSQKETSFIFNGFRQGDLHVAGVAQILPGGLLQLTNTSEQKMGQAFFKQPLEFNSSESLSFSTHFACAMVRKPGVTGGNGIAFFLSPTMNLSEADATQYLGLFNTTTNMSPSSRIFAVELDTVQSAEFDDINNNHVGVNVNSLTSTVSAPAAYFSDKEGRSKSINLLSGDSIQVWVDYDGTILNVSLAPLRVQKPSQSLISTSLDLSALLQGRMFVGLSAATGQLANNHYILGWSFSRSKQSLQSLDISKLPKVPHPKKKLSPVLILLLIVLIIIVLLLLGGAYLYRRNKYAEVREEWEKEYGPHRYSYKTIYKATKGFHKDGFLGKGGFGEVYKGTLPREGDIAVKRFSHDGQRGMKQFVAEIASMGRLDHRNLVPLLGYCRRKREFFLISKYMPNGSLDQFLFRGGEESPSLPWTKRYWIVKGIASALCYLHREAAQVVLHRDIKASNVMLDSEFNGKLGDFGMARYHDHGANPTMTGAVGTVGYMAPELTSMGASTRTDVYAFGAFLLEVACGRRPVEPTAAAERQFLVKWVCECWRKKDMLKARDPRLSGESYSSRSVELVMKVGLLCTNLVPEARPEMERVVQYLEELVPLPDFEPETPGIGVLSSVMVGGSSSVVVSNGSCPATTESIEDLHIRSRLSVSSSAMARWLLHILIISSLHLVSLSSQQETRFVYEGFNSQEDLYLDASAKVLPKGLLQLTNDSDHQIGRAFYKKPIQFSSFSTHFVCALVPKPGKEAGHGLTFLVSSSLDFSHAQDSRFLGAFNASANGSQALAVELDTIWNPEYKDTKGRNHVGIDVNNPVSVAVAPASYYSDKKGRNENMTLLSGKPIHVWVDYDGTMLSVWIAPLKVQKPSRPLLSQPISLSKIFPNSSKLFVGFSAATGNAVSGHYILWWSFSTGRGSPHGLDISKLPKVPHPKAPRKNLPPWIIALVVCVAVAVLAFLAGVYVRRRKKYSEVSETWEKEFDAHRFSYKSLYKATKGFSKDEFLGKGGFGEVYRGDLPQGREIAVKRVLHNGDEGVKQFVAEVVSMECLKHRNLVPLFGYCRRKRELLLVSEYMPNGSLDEHLFDETKPVLPWSQRLVVVKGIASALWYLHTAADQVVLHRDVKASNIMLDAEFNGRLGDFGMARFHDHGGDAATTAAVGTVGYMAPELITMGASTATDVYAFGVFMLEVACGRRPVEPQLQPEKRHMIKWVCECWKKDALLDATDPRLGDEFSPEEVEMVMKLGLLCSNIVPESRPTMEQVVLYLNNNLPLPDFSPYTVGIGTFAPVLVDAASLVVSSASWSWSAPSMSSSSANHSPYAGQSTDQPWGQTIETKNSLHIKRRSLRLRLSNQLLKLSGRLQKSFESNLYSISSQRGQICTLDPNSLCFIISNVLLAASDTDYLFSSSHLSINSTRNKLTSASEHQTGHVFYKKSIGLSTSKPLSFSTHFVCALVPRPGYEGGHGIAFVVSPSMDFSHAQPNRYLGVFNTSTIVSPSSNVLAVELDTIWNPEFSDIDNNHVGIDSCICRNSFSILLFRHERQNDSINLLSGKPIQVWVDYEGTMLNVSMAPLEVKNPSRPLLSQHINLTEVFPNSSRLFVGFSASTGAAVSDQYIVGWSFSPERGSLERLDISKLPQVPHPKKTPHKKLHKLFIIVLPFCLAFLVLSVFAGAYLHKMNNVPEARPNLEQVVQYLEELIPLPDFSLDSLGLGYLDFNGYGSSSRLKHEQMNESDPINEVVSSVKMLTEMFVRVEKSKMEMVREMEKTRMEMELKH</sequence>
<dbReference type="InterPro" id="IPR011009">
    <property type="entry name" value="Kinase-like_dom_sf"/>
</dbReference>
<feature type="transmembrane region" description="Helical" evidence="16">
    <location>
        <begin position="3668"/>
        <end position="3690"/>
    </location>
</feature>
<keyword evidence="7" id="KW-0732">Signal</keyword>
<dbReference type="InterPro" id="IPR013320">
    <property type="entry name" value="ConA-like_dom_sf"/>
</dbReference>
<keyword evidence="4" id="KW-0723">Serine/threonine-protein kinase</keyword>
<dbReference type="Proteomes" id="UP000824890">
    <property type="component" value="Unassembled WGS sequence"/>
</dbReference>
<dbReference type="InterPro" id="IPR050528">
    <property type="entry name" value="L-type_Lectin-RKs"/>
</dbReference>
<gene>
    <name evidence="18" type="ORF">HID58_038689</name>
</gene>
<feature type="binding site" evidence="15">
    <location>
        <position position="3043"/>
    </location>
    <ligand>
        <name>ATP</name>
        <dbReference type="ChEBI" id="CHEBI:30616"/>
    </ligand>
</feature>
<feature type="transmembrane region" description="Helical" evidence="16">
    <location>
        <begin position="990"/>
        <end position="1013"/>
    </location>
</feature>
<feature type="domain" description="Protein kinase" evidence="17">
    <location>
        <begin position="1046"/>
        <end position="1308"/>
    </location>
</feature>
<name>A0ABQ8BQU4_BRANA</name>
<keyword evidence="14" id="KW-0675">Receptor</keyword>
<dbReference type="PROSITE" id="PS50011">
    <property type="entry name" value="PROTEIN_KINASE_DOM"/>
    <property type="match status" value="5"/>
</dbReference>
<keyword evidence="5" id="KW-0808">Transferase</keyword>
<dbReference type="InterPro" id="IPR001245">
    <property type="entry name" value="Ser-Thr/Tyr_kinase_cat_dom"/>
</dbReference>
<evidence type="ECO:0000256" key="11">
    <source>
        <dbReference type="ARBA" id="ARBA00022840"/>
    </source>
</evidence>
<feature type="transmembrane region" description="Helical" evidence="16">
    <location>
        <begin position="2960"/>
        <end position="2981"/>
    </location>
</feature>
<evidence type="ECO:0000256" key="12">
    <source>
        <dbReference type="ARBA" id="ARBA00022989"/>
    </source>
</evidence>
<dbReference type="Gene3D" id="1.10.510.10">
    <property type="entry name" value="Transferase(Phosphotransferase) domain 1"/>
    <property type="match status" value="5"/>
</dbReference>
<accession>A0ABQ8BQU4</accession>
<evidence type="ECO:0000256" key="7">
    <source>
        <dbReference type="ARBA" id="ARBA00022729"/>
    </source>
</evidence>
<evidence type="ECO:0000256" key="2">
    <source>
        <dbReference type="ARBA" id="ARBA00008536"/>
    </source>
</evidence>
<proteinExistence type="inferred from homology"/>
<dbReference type="SUPFAM" id="SSF56112">
    <property type="entry name" value="Protein kinase-like (PK-like)"/>
    <property type="match status" value="5"/>
</dbReference>
<feature type="domain" description="Protein kinase" evidence="17">
    <location>
        <begin position="3015"/>
        <end position="3296"/>
    </location>
</feature>
<dbReference type="EMBL" id="JAGKQM010000010">
    <property type="protein sequence ID" value="KAH0906862.1"/>
    <property type="molecule type" value="Genomic_DNA"/>
</dbReference>
<dbReference type="PROSITE" id="PS00107">
    <property type="entry name" value="PROTEIN_KINASE_ATP"/>
    <property type="match status" value="5"/>
</dbReference>
<reference evidence="18 19" key="1">
    <citation type="submission" date="2021-05" db="EMBL/GenBank/DDBJ databases">
        <title>Genome Assembly of Synthetic Allotetraploid Brassica napus Reveals Homoeologous Exchanges between Subgenomes.</title>
        <authorList>
            <person name="Davis J.T."/>
        </authorList>
    </citation>
    <scope>NUCLEOTIDE SEQUENCE [LARGE SCALE GENOMIC DNA]</scope>
    <source>
        <strain evidence="19">cv. Da-Ae</strain>
        <tissue evidence="18">Seedling</tissue>
    </source>
</reference>
<evidence type="ECO:0000256" key="13">
    <source>
        <dbReference type="ARBA" id="ARBA00023136"/>
    </source>
</evidence>
<feature type="domain" description="Protein kinase" evidence="17">
    <location>
        <begin position="2348"/>
        <end position="2623"/>
    </location>
</feature>
<keyword evidence="19" id="KW-1185">Reference proteome</keyword>
<comment type="similarity">
    <text evidence="2">In the N-terminal section; belongs to the leguminous lectin family.</text>
</comment>
<evidence type="ECO:0000256" key="16">
    <source>
        <dbReference type="SAM" id="Phobius"/>
    </source>
</evidence>
<evidence type="ECO:0000259" key="17">
    <source>
        <dbReference type="PROSITE" id="PS50011"/>
    </source>
</evidence>
<dbReference type="InterPro" id="IPR001220">
    <property type="entry name" value="Legume_lectin_dom"/>
</dbReference>
<feature type="transmembrane region" description="Helical" evidence="16">
    <location>
        <begin position="43"/>
        <end position="61"/>
    </location>
</feature>
<protein>
    <recommendedName>
        <fullName evidence="17">Protein kinase domain-containing protein</fullName>
    </recommendedName>
</protein>
<keyword evidence="8" id="KW-0430">Lectin</keyword>
<dbReference type="PANTHER" id="PTHR27007">
    <property type="match status" value="1"/>
</dbReference>
<evidence type="ECO:0000256" key="3">
    <source>
        <dbReference type="ARBA" id="ARBA00010217"/>
    </source>
</evidence>
<dbReference type="SUPFAM" id="SSF49899">
    <property type="entry name" value="Concanavalin A-like lectins/glucanases"/>
    <property type="match status" value="6"/>
</dbReference>
<dbReference type="CDD" id="cd14066">
    <property type="entry name" value="STKc_IRAK"/>
    <property type="match status" value="3"/>
</dbReference>
<feature type="domain" description="Protein kinase" evidence="17">
    <location>
        <begin position="389"/>
        <end position="662"/>
    </location>
</feature>
<feature type="transmembrane region" description="Helical" evidence="16">
    <location>
        <begin position="1636"/>
        <end position="1655"/>
    </location>
</feature>
<comment type="caution">
    <text evidence="18">The sequence shown here is derived from an EMBL/GenBank/DDBJ whole genome shotgun (WGS) entry which is preliminary data.</text>
</comment>
<feature type="domain" description="Protein kinase" evidence="17">
    <location>
        <begin position="1688"/>
        <end position="1967"/>
    </location>
</feature>
<feature type="binding site" evidence="15">
    <location>
        <position position="2376"/>
    </location>
    <ligand>
        <name>ATP</name>
        <dbReference type="ChEBI" id="CHEBI:30616"/>
    </ligand>
</feature>
<feature type="binding site" evidence="15">
    <location>
        <position position="421"/>
    </location>
    <ligand>
        <name>ATP</name>
        <dbReference type="ChEBI" id="CHEBI:30616"/>
    </ligand>
</feature>
<dbReference type="CDD" id="cd06899">
    <property type="entry name" value="lectin_legume_LecRK_Arcelin_ConA"/>
    <property type="match status" value="6"/>
</dbReference>
<dbReference type="Pfam" id="PF00069">
    <property type="entry name" value="Pkinase"/>
    <property type="match status" value="3"/>
</dbReference>
<dbReference type="InterPro" id="IPR000719">
    <property type="entry name" value="Prot_kinase_dom"/>
</dbReference>
<keyword evidence="10" id="KW-0418">Kinase</keyword>
<evidence type="ECO:0000256" key="14">
    <source>
        <dbReference type="ARBA" id="ARBA00023170"/>
    </source>
</evidence>
<keyword evidence="6 16" id="KW-0812">Transmembrane</keyword>
<evidence type="ECO:0000256" key="6">
    <source>
        <dbReference type="ARBA" id="ARBA00022692"/>
    </source>
</evidence>
<dbReference type="Pfam" id="PF07714">
    <property type="entry name" value="PK_Tyr_Ser-Thr"/>
    <property type="match status" value="2"/>
</dbReference>
<feature type="binding site" evidence="15">
    <location>
        <position position="1078"/>
    </location>
    <ligand>
        <name>ATP</name>
        <dbReference type="ChEBI" id="CHEBI:30616"/>
    </ligand>
</feature>
<feature type="binding site" evidence="15">
    <location>
        <position position="1720"/>
    </location>
    <ligand>
        <name>ATP</name>
        <dbReference type="ChEBI" id="CHEBI:30616"/>
    </ligand>
</feature>
<feature type="transmembrane region" description="Helical" evidence="16">
    <location>
        <begin position="330"/>
        <end position="356"/>
    </location>
</feature>
<dbReference type="InterPro" id="IPR008271">
    <property type="entry name" value="Ser/Thr_kinase_AS"/>
</dbReference>
<evidence type="ECO:0000256" key="15">
    <source>
        <dbReference type="PROSITE-ProRule" id="PRU10141"/>
    </source>
</evidence>
<feature type="transmembrane region" description="Helical" evidence="16">
    <location>
        <begin position="1580"/>
        <end position="1602"/>
    </location>
</feature>
<dbReference type="Gene3D" id="3.30.200.20">
    <property type="entry name" value="Phosphorylase Kinase, domain 1"/>
    <property type="match status" value="5"/>
</dbReference>
<evidence type="ECO:0000256" key="8">
    <source>
        <dbReference type="ARBA" id="ARBA00022734"/>
    </source>
</evidence>
<evidence type="ECO:0000313" key="18">
    <source>
        <dbReference type="EMBL" id="KAH0906862.1"/>
    </source>
</evidence>
<keyword evidence="12 16" id="KW-1133">Transmembrane helix</keyword>